<reference evidence="2 3" key="1">
    <citation type="submission" date="2020-08" db="EMBL/GenBank/DDBJ databases">
        <title>Genomic Encyclopedia of Type Strains, Phase IV (KMG-IV): sequencing the most valuable type-strain genomes for metagenomic binning, comparative biology and taxonomic classification.</title>
        <authorList>
            <person name="Goeker M."/>
        </authorList>
    </citation>
    <scope>NUCLEOTIDE SEQUENCE [LARGE SCALE GENOMIC DNA]</scope>
    <source>
        <strain evidence="2 3">DSM 14552</strain>
    </source>
</reference>
<dbReference type="GO" id="GO:0006313">
    <property type="term" value="P:DNA transposition"/>
    <property type="evidence" value="ECO:0007669"/>
    <property type="project" value="InterPro"/>
</dbReference>
<feature type="coiled-coil region" evidence="1">
    <location>
        <begin position="54"/>
        <end position="81"/>
    </location>
</feature>
<dbReference type="AlphaFoldDB" id="A0A7W5ZZM3"/>
<accession>A0A7W5ZZM3</accession>
<proteinExistence type="predicted"/>
<keyword evidence="1" id="KW-0175">Coiled coil</keyword>
<evidence type="ECO:0000313" key="3">
    <source>
        <dbReference type="Proteomes" id="UP000562395"/>
    </source>
</evidence>
<dbReference type="GO" id="GO:0004803">
    <property type="term" value="F:transposase activity"/>
    <property type="evidence" value="ECO:0007669"/>
    <property type="project" value="InterPro"/>
</dbReference>
<dbReference type="InterPro" id="IPR009057">
    <property type="entry name" value="Homeodomain-like_sf"/>
</dbReference>
<protein>
    <submittedName>
        <fullName evidence="2">Transposase</fullName>
    </submittedName>
</protein>
<dbReference type="EMBL" id="JACICY010000054">
    <property type="protein sequence ID" value="MBB3862990.1"/>
    <property type="molecule type" value="Genomic_DNA"/>
</dbReference>
<gene>
    <name evidence="2" type="ORF">GGQ88_004299</name>
</gene>
<sequence>MIKHTEEFKQEAVRIALTSGLPRDRIASDLGIGKSTLGKWLAQYRPSDLVIAPQADLARENERLRLENRVLREEREVLKKATQFFASQRP</sequence>
<dbReference type="SUPFAM" id="SSF46689">
    <property type="entry name" value="Homeodomain-like"/>
    <property type="match status" value="1"/>
</dbReference>
<comment type="caution">
    <text evidence="2">The sequence shown here is derived from an EMBL/GenBank/DDBJ whole genome shotgun (WGS) entry which is preliminary data.</text>
</comment>
<keyword evidence="3" id="KW-1185">Reference proteome</keyword>
<organism evidence="2 3">
    <name type="scientific">Novosphingobium hassiacum</name>
    <dbReference type="NCBI Taxonomy" id="173676"/>
    <lineage>
        <taxon>Bacteria</taxon>
        <taxon>Pseudomonadati</taxon>
        <taxon>Pseudomonadota</taxon>
        <taxon>Alphaproteobacteria</taxon>
        <taxon>Sphingomonadales</taxon>
        <taxon>Sphingomonadaceae</taxon>
        <taxon>Novosphingobium</taxon>
    </lineage>
</organism>
<name>A0A7W5ZZM3_9SPHN</name>
<dbReference type="GO" id="GO:0003677">
    <property type="term" value="F:DNA binding"/>
    <property type="evidence" value="ECO:0007669"/>
    <property type="project" value="InterPro"/>
</dbReference>
<dbReference type="Gene3D" id="1.10.10.60">
    <property type="entry name" value="Homeodomain-like"/>
    <property type="match status" value="1"/>
</dbReference>
<evidence type="ECO:0000313" key="2">
    <source>
        <dbReference type="EMBL" id="MBB3862990.1"/>
    </source>
</evidence>
<evidence type="ECO:0000256" key="1">
    <source>
        <dbReference type="SAM" id="Coils"/>
    </source>
</evidence>
<dbReference type="Pfam" id="PF01527">
    <property type="entry name" value="HTH_Tnp_1"/>
    <property type="match status" value="1"/>
</dbReference>
<dbReference type="Proteomes" id="UP000562395">
    <property type="component" value="Unassembled WGS sequence"/>
</dbReference>
<dbReference type="InterPro" id="IPR002514">
    <property type="entry name" value="Transposase_8"/>
</dbReference>